<keyword evidence="5" id="KW-0520">NAD</keyword>
<feature type="binding site" evidence="5">
    <location>
        <begin position="117"/>
        <end position="120"/>
    </location>
    <ligand>
        <name>NAD(+)</name>
        <dbReference type="ChEBI" id="CHEBI:57540"/>
    </ligand>
</feature>
<dbReference type="PANTHER" id="PTHR43616">
    <property type="entry name" value="GLYCEROL DEHYDROGENASE"/>
    <property type="match status" value="1"/>
</dbReference>
<dbReference type="PIRSF" id="PIRSF000112">
    <property type="entry name" value="Glycerol_dehydrogenase"/>
    <property type="match status" value="1"/>
</dbReference>
<evidence type="ECO:0000259" key="6">
    <source>
        <dbReference type="Pfam" id="PF00465"/>
    </source>
</evidence>
<comment type="caution">
    <text evidence="7">The sequence shown here is derived from an EMBL/GenBank/DDBJ whole genome shotgun (WGS) entry which is preliminary data.</text>
</comment>
<sequence length="363" mass="40125">MQNTLIVRGAPQEYICEVGCWDQLEERLIQRGLTHVLIVHGELSWQVAQAKFPKLTHVKASFDVYHKECTYAERDRLMALVTEIGADGIIAVGGGKVTDVVKATAAQLVLPAIILPTLASTCAAYTPLSVMYNEQSEMVGLDIFPTSNSLVLVDPAIIIGSPKRYMVAGIGDTLAKWYEAKVIIEQLEDPPVEVEIAYFAANLCQKNLMRYSTDALKAMDEKKINTAFVKVIETTILVAGMVGGFGDEYGRTSGAHSIHDALTLIPEAHNQLHGNKVAYSIFVQLAIENKWTEIDELVPFYQELGLPISLADMKLSKISKDIFYKVAEAATQENENIHLLPGDITAEKVFNAFFELEKYSKTK</sequence>
<accession>A0AAW9JQE3</accession>
<dbReference type="InterPro" id="IPR016205">
    <property type="entry name" value="Glycerol_DH"/>
</dbReference>
<feature type="binding site" evidence="4">
    <location>
        <position position="256"/>
    </location>
    <ligand>
        <name>glycerol</name>
        <dbReference type="ChEBI" id="CHEBI:17754"/>
    </ligand>
</feature>
<keyword evidence="2 4" id="KW-0479">Metal-binding</keyword>
<organism evidence="7 8">
    <name type="scientific">Carnobacterium maltaromaticum</name>
    <name type="common">Carnobacterium piscicola</name>
    <dbReference type="NCBI Taxonomy" id="2751"/>
    <lineage>
        <taxon>Bacteria</taxon>
        <taxon>Bacillati</taxon>
        <taxon>Bacillota</taxon>
        <taxon>Bacilli</taxon>
        <taxon>Lactobacillales</taxon>
        <taxon>Carnobacteriaceae</taxon>
        <taxon>Carnobacterium</taxon>
    </lineage>
</organism>
<dbReference type="Gene3D" id="3.40.50.1970">
    <property type="match status" value="1"/>
</dbReference>
<gene>
    <name evidence="7" type="ORF">RAK27_03420</name>
</gene>
<dbReference type="InterPro" id="IPR018211">
    <property type="entry name" value="ADH_Fe_CS"/>
</dbReference>
<feature type="binding site" evidence="5">
    <location>
        <position position="128"/>
    </location>
    <ligand>
        <name>NAD(+)</name>
        <dbReference type="ChEBI" id="CHEBI:57540"/>
    </ligand>
</feature>
<evidence type="ECO:0000256" key="5">
    <source>
        <dbReference type="PIRSR" id="PIRSR000112-3"/>
    </source>
</evidence>
<dbReference type="EMBL" id="JAVBVO010000002">
    <property type="protein sequence ID" value="MDZ5757698.1"/>
    <property type="molecule type" value="Genomic_DNA"/>
</dbReference>
<feature type="binding site" evidence="5">
    <location>
        <position position="132"/>
    </location>
    <ligand>
        <name>NAD(+)</name>
        <dbReference type="ChEBI" id="CHEBI:57540"/>
    </ligand>
</feature>
<comment type="cofactor">
    <cofactor evidence="4">
        <name>Zn(2+)</name>
        <dbReference type="ChEBI" id="CHEBI:29105"/>
    </cofactor>
    <text evidence="4">Binds 1 zinc ion per subunit.</text>
</comment>
<evidence type="ECO:0000313" key="8">
    <source>
        <dbReference type="Proteomes" id="UP001290462"/>
    </source>
</evidence>
<feature type="binding site" evidence="4">
    <location>
        <position position="273"/>
    </location>
    <ligand>
        <name>glycerol</name>
        <dbReference type="ChEBI" id="CHEBI:17754"/>
    </ligand>
</feature>
<proteinExistence type="inferred from homology"/>
<feature type="binding site" evidence="5">
    <location>
        <position position="126"/>
    </location>
    <ligand>
        <name>NAD(+)</name>
        <dbReference type="ChEBI" id="CHEBI:57540"/>
    </ligand>
</feature>
<dbReference type="RefSeq" id="WP_056999037.1">
    <property type="nucleotide sequence ID" value="NZ_CBCPHT010000006.1"/>
</dbReference>
<dbReference type="Proteomes" id="UP001290462">
    <property type="component" value="Unassembled WGS sequence"/>
</dbReference>
<dbReference type="GO" id="GO:0016614">
    <property type="term" value="F:oxidoreductase activity, acting on CH-OH group of donors"/>
    <property type="evidence" value="ECO:0007669"/>
    <property type="project" value="InterPro"/>
</dbReference>
<dbReference type="SUPFAM" id="SSF56796">
    <property type="entry name" value="Dehydroquinate synthase-like"/>
    <property type="match status" value="1"/>
</dbReference>
<dbReference type="InterPro" id="IPR001670">
    <property type="entry name" value="ADH_Fe/GldA"/>
</dbReference>
<feature type="binding site" evidence="4">
    <location>
        <position position="172"/>
    </location>
    <ligand>
        <name>glycerol</name>
        <dbReference type="ChEBI" id="CHEBI:17754"/>
    </ligand>
</feature>
<dbReference type="Gene3D" id="1.20.1090.10">
    <property type="entry name" value="Dehydroquinate synthase-like - alpha domain"/>
    <property type="match status" value="1"/>
</dbReference>
<feature type="binding site" evidence="5">
    <location>
        <begin position="95"/>
        <end position="99"/>
    </location>
    <ligand>
        <name>NAD(+)</name>
        <dbReference type="ChEBI" id="CHEBI:57540"/>
    </ligand>
</feature>
<keyword evidence="3" id="KW-0560">Oxidoreductase</keyword>
<dbReference type="GO" id="GO:0046872">
    <property type="term" value="F:metal ion binding"/>
    <property type="evidence" value="ECO:0007669"/>
    <property type="project" value="UniProtKB-KW"/>
</dbReference>
<dbReference type="GeneID" id="83607318"/>
<dbReference type="PANTHER" id="PTHR43616:SF3">
    <property type="entry name" value="HYDROXYCARBOXYLATE DEHYDROGENASE A"/>
    <property type="match status" value="1"/>
</dbReference>
<dbReference type="PROSITE" id="PS00913">
    <property type="entry name" value="ADH_IRON_1"/>
    <property type="match status" value="1"/>
</dbReference>
<evidence type="ECO:0000256" key="3">
    <source>
        <dbReference type="ARBA" id="ARBA00023002"/>
    </source>
</evidence>
<comment type="similarity">
    <text evidence="1">Belongs to the iron-containing alcohol dehydrogenase family.</text>
</comment>
<evidence type="ECO:0000256" key="4">
    <source>
        <dbReference type="PIRSR" id="PIRSR000112-1"/>
    </source>
</evidence>
<dbReference type="Pfam" id="PF00465">
    <property type="entry name" value="Fe-ADH"/>
    <property type="match status" value="1"/>
</dbReference>
<dbReference type="AlphaFoldDB" id="A0AAW9JQE3"/>
<reference evidence="7" key="1">
    <citation type="submission" date="2023-08" db="EMBL/GenBank/DDBJ databases">
        <title>Genomic characterization of piscicolin 126 produced by Carnobacterium maltaromaticum CM22 strain isolated from salmon (Salmo salar).</title>
        <authorList>
            <person name="Gonzalez-Gragera E."/>
            <person name="Garcia-Lopez J.D."/>
            <person name="Teso-Perez C."/>
            <person name="Gimenez-Hernandez I."/>
            <person name="Peralta-Sanchez J.M."/>
            <person name="Valdivia E."/>
            <person name="Montalban-Lopez M."/>
            <person name="Martin-Platero A.M."/>
            <person name="Banos A."/>
            <person name="Martinez-Bueno M."/>
        </authorList>
    </citation>
    <scope>NUCLEOTIDE SEQUENCE</scope>
    <source>
        <strain evidence="7">CM22</strain>
    </source>
</reference>
<evidence type="ECO:0000313" key="7">
    <source>
        <dbReference type="EMBL" id="MDZ5757698.1"/>
    </source>
</evidence>
<evidence type="ECO:0000256" key="1">
    <source>
        <dbReference type="ARBA" id="ARBA00007358"/>
    </source>
</evidence>
<protein>
    <submittedName>
        <fullName evidence="7">Iron-containing alcohol dehydrogenase family protein</fullName>
    </submittedName>
</protein>
<keyword evidence="4" id="KW-0862">Zinc</keyword>
<feature type="domain" description="Alcohol dehydrogenase iron-type/glycerol dehydrogenase GldA" evidence="6">
    <location>
        <begin position="11"/>
        <end position="155"/>
    </location>
</feature>
<evidence type="ECO:0000256" key="2">
    <source>
        <dbReference type="ARBA" id="ARBA00022723"/>
    </source>
</evidence>
<dbReference type="CDD" id="cd08172">
    <property type="entry name" value="GlyDH-like"/>
    <property type="match status" value="1"/>
</dbReference>
<name>A0AAW9JQE3_CARML</name>